<dbReference type="GO" id="GO:0044571">
    <property type="term" value="P:[2Fe-2S] cluster assembly"/>
    <property type="evidence" value="ECO:0007669"/>
    <property type="project" value="UniProtKB-UniRule"/>
</dbReference>
<dbReference type="InterPro" id="IPR015424">
    <property type="entry name" value="PyrdxlP-dep_Trfase"/>
</dbReference>
<evidence type="ECO:0000256" key="2">
    <source>
        <dbReference type="ARBA" id="ARBA00006490"/>
    </source>
</evidence>
<proteinExistence type="inferred from homology"/>
<dbReference type="GO" id="GO:0031071">
    <property type="term" value="F:cysteine desulfurase activity"/>
    <property type="evidence" value="ECO:0007669"/>
    <property type="project" value="UniProtKB-UniRule"/>
</dbReference>
<dbReference type="GO" id="GO:0046872">
    <property type="term" value="F:metal ion binding"/>
    <property type="evidence" value="ECO:0007669"/>
    <property type="project" value="UniProtKB-KW"/>
</dbReference>
<dbReference type="InterPro" id="IPR017772">
    <property type="entry name" value="Cys_deSase_NifS_bac/arc"/>
</dbReference>
<dbReference type="EC" id="2.8.1.7" evidence="11"/>
<dbReference type="Gene3D" id="3.90.1150.10">
    <property type="entry name" value="Aspartate Aminotransferase, domain 1"/>
    <property type="match status" value="1"/>
</dbReference>
<evidence type="ECO:0000256" key="7">
    <source>
        <dbReference type="ARBA" id="ARBA00022898"/>
    </source>
</evidence>
<dbReference type="PANTHER" id="PTHR11601">
    <property type="entry name" value="CYSTEINE DESULFURYLASE FAMILY MEMBER"/>
    <property type="match status" value="1"/>
</dbReference>
<evidence type="ECO:0000256" key="10">
    <source>
        <dbReference type="ARBA" id="ARBA00050776"/>
    </source>
</evidence>
<evidence type="ECO:0000256" key="12">
    <source>
        <dbReference type="RuleBase" id="RU004504"/>
    </source>
</evidence>
<dbReference type="NCBIfam" id="TIGR03402">
    <property type="entry name" value="FeS_nifS"/>
    <property type="match status" value="1"/>
</dbReference>
<dbReference type="PANTHER" id="PTHR11601:SF34">
    <property type="entry name" value="CYSTEINE DESULFURASE"/>
    <property type="match status" value="1"/>
</dbReference>
<evidence type="ECO:0000256" key="3">
    <source>
        <dbReference type="ARBA" id="ARBA00022490"/>
    </source>
</evidence>
<feature type="binding site" evidence="11">
    <location>
        <position position="179"/>
    </location>
    <ligand>
        <name>pyridoxal 5'-phosphate</name>
        <dbReference type="ChEBI" id="CHEBI:597326"/>
    </ligand>
</feature>
<feature type="binding site" description="via persulfide group" evidence="11">
    <location>
        <position position="325"/>
    </location>
    <ligand>
        <name>[2Fe-2S] cluster</name>
        <dbReference type="ChEBI" id="CHEBI:190135"/>
        <note>ligand shared with IscU</note>
    </ligand>
</feature>
<keyword evidence="7 11" id="KW-0663">Pyridoxal phosphate</keyword>
<dbReference type="PROSITE" id="PS00595">
    <property type="entry name" value="AA_TRANSFER_CLASS_5"/>
    <property type="match status" value="1"/>
</dbReference>
<comment type="subcellular location">
    <subcellularLocation>
        <location evidence="11">Cytoplasm</location>
    </subcellularLocation>
</comment>
<dbReference type="Gene3D" id="3.40.640.10">
    <property type="entry name" value="Type I PLP-dependent aspartate aminotransferase-like (Major domain)"/>
    <property type="match status" value="1"/>
</dbReference>
<dbReference type="NCBIfam" id="NF002806">
    <property type="entry name" value="PRK02948.1"/>
    <property type="match status" value="1"/>
</dbReference>
<feature type="binding site" evidence="11">
    <location>
        <begin position="199"/>
        <end position="201"/>
    </location>
    <ligand>
        <name>pyridoxal 5'-phosphate</name>
        <dbReference type="ChEBI" id="CHEBI:597326"/>
    </ligand>
</feature>
<dbReference type="InterPro" id="IPR015421">
    <property type="entry name" value="PyrdxlP-dep_Trfase_major"/>
</dbReference>
<feature type="binding site" evidence="11">
    <location>
        <position position="237"/>
    </location>
    <ligand>
        <name>pyridoxal 5'-phosphate</name>
        <dbReference type="ChEBI" id="CHEBI:597326"/>
    </ligand>
</feature>
<evidence type="ECO:0000259" key="13">
    <source>
        <dbReference type="Pfam" id="PF00266"/>
    </source>
</evidence>
<dbReference type="InterPro" id="IPR020578">
    <property type="entry name" value="Aminotrans_V_PyrdxlP_BS"/>
</dbReference>
<keyword evidence="4 11" id="KW-0808">Transferase</keyword>
<keyword evidence="3 11" id="KW-0963">Cytoplasm</keyword>
<dbReference type="InterPro" id="IPR010240">
    <property type="entry name" value="Cys_deSase_IscS"/>
</dbReference>
<dbReference type="FunFam" id="3.40.640.10:FF:000003">
    <property type="entry name" value="Cysteine desulfurase IscS"/>
    <property type="match status" value="1"/>
</dbReference>
<dbReference type="InterPro" id="IPR015422">
    <property type="entry name" value="PyrdxlP-dep_Trfase_small"/>
</dbReference>
<evidence type="ECO:0000256" key="6">
    <source>
        <dbReference type="ARBA" id="ARBA00022723"/>
    </source>
</evidence>
<keyword evidence="15" id="KW-1185">Reference proteome</keyword>
<evidence type="ECO:0000256" key="4">
    <source>
        <dbReference type="ARBA" id="ARBA00022679"/>
    </source>
</evidence>
<evidence type="ECO:0000256" key="5">
    <source>
        <dbReference type="ARBA" id="ARBA00022714"/>
    </source>
</evidence>
<keyword evidence="9 11" id="KW-0411">Iron-sulfur</keyword>
<dbReference type="HAMAP" id="MF_00331">
    <property type="entry name" value="Cys_desulf_IscS"/>
    <property type="match status" value="1"/>
</dbReference>
<dbReference type="Pfam" id="PF00266">
    <property type="entry name" value="Aminotran_5"/>
    <property type="match status" value="1"/>
</dbReference>
<evidence type="ECO:0000256" key="11">
    <source>
        <dbReference type="HAMAP-Rule" id="MF_00331"/>
    </source>
</evidence>
<feature type="domain" description="Aminotransferase class V" evidence="13">
    <location>
        <begin position="4"/>
        <end position="365"/>
    </location>
</feature>
<dbReference type="AlphaFoldDB" id="A0A4V1GLZ0"/>
<dbReference type="GO" id="GO:0030170">
    <property type="term" value="F:pyridoxal phosphate binding"/>
    <property type="evidence" value="ECO:0007669"/>
    <property type="project" value="UniProtKB-UniRule"/>
</dbReference>
<dbReference type="Gene3D" id="1.10.260.50">
    <property type="match status" value="1"/>
</dbReference>
<dbReference type="PIRSF" id="PIRSF005572">
    <property type="entry name" value="NifS"/>
    <property type="match status" value="1"/>
</dbReference>
<dbReference type="KEGG" id="emt:CPZ25_008975"/>
<dbReference type="InterPro" id="IPR016454">
    <property type="entry name" value="Cysteine_dSase"/>
</dbReference>
<feature type="binding site" evidence="11">
    <location>
        <position position="151"/>
    </location>
    <ligand>
        <name>pyridoxal 5'-phosphate</name>
        <dbReference type="ChEBI" id="CHEBI:597326"/>
    </ligand>
</feature>
<sequence>MKRIYLDNAATTAVDEAVLAEMLPYFTEKYGNPSSIYKEGREAKRGVEAARLQLAQAINADPKEIYFTAGGSESDNWAIKGVALKNRKKGNHIITTEIEHHAVLHTCEYLEKEGFEVTYLPVDADGLISLDDLKNAIKDETILVSIMFANNEIGTIEPIKEIGEIVKAKGIIFHTDAVQAFGNVPIDVKDLNVDLLSLSSHKIYGPKGIGALYIRKGVPIDNLIHGGAQERRRRAGTENTASIVGFGKAAEMAANDLEANTAHLQELRDALIKGVMEKIPQVRLNGHPTKRLPGNANFCFDYIEGESILLSLDLIGVAGSSGSACTSGSLDPSHVLLAIGLPAGIAHGSLRLTIGKHTTMEDIHYVVDNLVDIIERLRKMSPIDANSPIDDAVYDHDHHHHH</sequence>
<dbReference type="UniPathway" id="UPA00266"/>
<keyword evidence="5 11" id="KW-0001">2Fe-2S</keyword>
<dbReference type="EMBL" id="CP029487">
    <property type="protein sequence ID" value="QCT71456.1"/>
    <property type="molecule type" value="Genomic_DNA"/>
</dbReference>
<comment type="function">
    <text evidence="11">Master enzyme that delivers sulfur to a number of partners involved in Fe-S cluster assembly, tRNA modification or cofactor biosynthesis. Catalyzes the removal of elemental sulfur atoms from cysteine to produce alanine. Functions as a sulfur delivery protein for Fe-S cluster synthesis onto IscU, an Fe-S scaffold assembly protein, as well as other S acceptor proteins.</text>
</comment>
<comment type="cofactor">
    <cofactor evidence="1 11 12">
        <name>pyridoxal 5'-phosphate</name>
        <dbReference type="ChEBI" id="CHEBI:597326"/>
    </cofactor>
</comment>
<name>A0A4V1GLZ0_EUBML</name>
<organism evidence="14 15">
    <name type="scientific">Eubacterium maltosivorans</name>
    <dbReference type="NCBI Taxonomy" id="2041044"/>
    <lineage>
        <taxon>Bacteria</taxon>
        <taxon>Bacillati</taxon>
        <taxon>Bacillota</taxon>
        <taxon>Clostridia</taxon>
        <taxon>Eubacteriales</taxon>
        <taxon>Eubacteriaceae</taxon>
        <taxon>Eubacterium</taxon>
    </lineage>
</organism>
<comment type="subunit">
    <text evidence="11">Homodimer. Forms a heterotetramer with IscU, interacts with other sulfur acceptors.</text>
</comment>
<keyword evidence="8 11" id="KW-0408">Iron</keyword>
<evidence type="ECO:0000313" key="15">
    <source>
        <dbReference type="Proteomes" id="UP000218387"/>
    </source>
</evidence>
<reference evidence="14 15" key="1">
    <citation type="submission" date="2018-05" db="EMBL/GenBank/DDBJ databases">
        <title>Genome comparison of Eubacterium sp.</title>
        <authorList>
            <person name="Feng Y."/>
            <person name="Sanchez-Andrea I."/>
            <person name="Stams A.J.M."/>
            <person name="De Vos W.M."/>
        </authorList>
    </citation>
    <scope>NUCLEOTIDE SEQUENCE [LARGE SCALE GENOMIC DNA]</scope>
    <source>
        <strain evidence="14 15">YI</strain>
    </source>
</reference>
<feature type="modified residue" description="N6-(pyridoxal phosphate)lysine" evidence="11">
    <location>
        <position position="202"/>
    </location>
</feature>
<evidence type="ECO:0000256" key="1">
    <source>
        <dbReference type="ARBA" id="ARBA00001933"/>
    </source>
</evidence>
<accession>A0A4V1GLZ0</accession>
<protein>
    <recommendedName>
        <fullName evidence="11">Cysteine desulfurase IscS</fullName>
        <ecNumber evidence="11">2.8.1.7</ecNumber>
    </recommendedName>
</protein>
<feature type="binding site" evidence="11">
    <location>
        <begin position="71"/>
        <end position="72"/>
    </location>
    <ligand>
        <name>pyridoxal 5'-phosphate</name>
        <dbReference type="ChEBI" id="CHEBI:597326"/>
    </ligand>
</feature>
<gene>
    <name evidence="14" type="primary">nifS</name>
    <name evidence="11" type="synonym">iscS</name>
    <name evidence="14" type="ORF">CPZ25_008975</name>
</gene>
<dbReference type="Proteomes" id="UP000218387">
    <property type="component" value="Chromosome"/>
</dbReference>
<dbReference type="RefSeq" id="WP_074617507.1">
    <property type="nucleotide sequence ID" value="NZ_CABJDW020000012.1"/>
</dbReference>
<feature type="active site" description="Cysteine persulfide intermediate" evidence="11">
    <location>
        <position position="325"/>
    </location>
</feature>
<dbReference type="GO" id="GO:0051537">
    <property type="term" value="F:2 iron, 2 sulfur cluster binding"/>
    <property type="evidence" value="ECO:0007669"/>
    <property type="project" value="UniProtKB-UniRule"/>
</dbReference>
<dbReference type="InterPro" id="IPR000192">
    <property type="entry name" value="Aminotrans_V_dom"/>
</dbReference>
<dbReference type="GO" id="GO:0006520">
    <property type="term" value="P:amino acid metabolic process"/>
    <property type="evidence" value="ECO:0007669"/>
    <property type="project" value="InterPro"/>
</dbReference>
<comment type="catalytic activity">
    <reaction evidence="10 11">
        <text>(sulfur carrier)-H + L-cysteine = (sulfur carrier)-SH + L-alanine</text>
        <dbReference type="Rhea" id="RHEA:43892"/>
        <dbReference type="Rhea" id="RHEA-COMP:14737"/>
        <dbReference type="Rhea" id="RHEA-COMP:14739"/>
        <dbReference type="ChEBI" id="CHEBI:29917"/>
        <dbReference type="ChEBI" id="CHEBI:35235"/>
        <dbReference type="ChEBI" id="CHEBI:57972"/>
        <dbReference type="ChEBI" id="CHEBI:64428"/>
        <dbReference type="EC" id="2.8.1.7"/>
    </reaction>
</comment>
<dbReference type="SUPFAM" id="SSF53383">
    <property type="entry name" value="PLP-dependent transferases"/>
    <property type="match status" value="1"/>
</dbReference>
<evidence type="ECO:0000256" key="8">
    <source>
        <dbReference type="ARBA" id="ARBA00023004"/>
    </source>
</evidence>
<evidence type="ECO:0000313" key="14">
    <source>
        <dbReference type="EMBL" id="QCT71456.1"/>
    </source>
</evidence>
<comment type="similarity">
    <text evidence="2 11">Belongs to the class-V pyridoxal-phosphate-dependent aminotransferase family. NifS/IscS subfamily.</text>
</comment>
<keyword evidence="6 11" id="KW-0479">Metal-binding</keyword>
<evidence type="ECO:0000256" key="9">
    <source>
        <dbReference type="ARBA" id="ARBA00023014"/>
    </source>
</evidence>
<comment type="pathway">
    <text evidence="11">Cofactor biosynthesis; iron-sulfur cluster biosynthesis.</text>
</comment>
<dbReference type="GO" id="GO:1990221">
    <property type="term" value="C:L-cysteine desulfurase complex"/>
    <property type="evidence" value="ECO:0007669"/>
    <property type="project" value="UniProtKB-ARBA"/>
</dbReference>